<comment type="caution">
    <text evidence="3">The sequence shown here is derived from an EMBL/GenBank/DDBJ whole genome shotgun (WGS) entry which is preliminary data.</text>
</comment>
<gene>
    <name evidence="3" type="ORF">QS748_10600</name>
</gene>
<sequence>MNNMPLPAEGIRKLCCITAFCFFMFSSLTAYGDDSTSDIKLKFLQELHFEAENDKQQMLGISSMRFLPSLDPSKGRLILLSDDTGAVENIYGLSDTPHTFEVNIECNNDVDGEACQYQEPYTRDDINYPPSFIEAGLNESQIDNNTLWCSLFYIGSFFIDSSPTCKPDIEGIELLADEEKLVMEEQVVGVTYGTPAVLLLDTQNLVTNKYSFPFSTFGFERNSRNQNIRKSGVRPNGGFEGIALLPGEKGLYAAVTEFPLKQDAQLNRFVLFSLEDGPNRHEDKVMIREHYYYNVDKVLPDYLGVVKAGYPKTGVSDILAIDNEHRSFITIERTAIRYTNHGIRSINKLFRISLPDSSDQPLASSLPILSVIKEEIPIDVDVMNDSNIEGLTWGPELANGNKTLIMVNDNDAGSAEQLTQLFIFEVLTH</sequence>
<dbReference type="InterPro" id="IPR027372">
    <property type="entry name" value="Phytase-like_dom"/>
</dbReference>
<evidence type="ECO:0000256" key="1">
    <source>
        <dbReference type="SAM" id="SignalP"/>
    </source>
</evidence>
<evidence type="ECO:0000313" key="3">
    <source>
        <dbReference type="EMBL" id="MDP0589603.1"/>
    </source>
</evidence>
<dbReference type="EMBL" id="JASXSV010000017">
    <property type="protein sequence ID" value="MDP0589603.1"/>
    <property type="molecule type" value="Genomic_DNA"/>
</dbReference>
<feature type="domain" description="Phytase-like" evidence="2">
    <location>
        <begin position="70"/>
        <end position="411"/>
    </location>
</feature>
<keyword evidence="4" id="KW-1185">Reference proteome</keyword>
<keyword evidence="1" id="KW-0732">Signal</keyword>
<evidence type="ECO:0000259" key="2">
    <source>
        <dbReference type="Pfam" id="PF13449"/>
    </source>
</evidence>
<organism evidence="3 4">
    <name type="scientific">Candidatus Endonucleibacter bathymodioli</name>
    <dbReference type="NCBI Taxonomy" id="539814"/>
    <lineage>
        <taxon>Bacteria</taxon>
        <taxon>Pseudomonadati</taxon>
        <taxon>Pseudomonadota</taxon>
        <taxon>Gammaproteobacteria</taxon>
        <taxon>Oceanospirillales</taxon>
        <taxon>Endozoicomonadaceae</taxon>
        <taxon>Candidatus Endonucleibacter</taxon>
    </lineage>
</organism>
<name>A0AA90SYE1_9GAMM</name>
<dbReference type="AlphaFoldDB" id="A0AA90SYE1"/>
<dbReference type="Proteomes" id="UP001178148">
    <property type="component" value="Unassembled WGS sequence"/>
</dbReference>
<evidence type="ECO:0000313" key="4">
    <source>
        <dbReference type="Proteomes" id="UP001178148"/>
    </source>
</evidence>
<feature type="chain" id="PRO_5041637399" evidence="1">
    <location>
        <begin position="33"/>
        <end position="429"/>
    </location>
</feature>
<feature type="signal peptide" evidence="1">
    <location>
        <begin position="1"/>
        <end position="32"/>
    </location>
</feature>
<reference evidence="3 4" key="1">
    <citation type="journal article" date="2023" name="bioRxiv">
        <title>An intranuclear bacterial parasite of deep-sea mussels expresses apoptosis inhibitors acquired from its host.</title>
        <authorList>
            <person name="Gonzalez Porras M.A."/>
            <person name="Assie A."/>
            <person name="Tietjen M."/>
            <person name="Violette M."/>
            <person name="Kleiner M."/>
            <person name="Gruber-Vodicka H."/>
            <person name="Dubilier N."/>
            <person name="Leisch N."/>
        </authorList>
    </citation>
    <scope>NUCLEOTIDE SEQUENCE [LARGE SCALE GENOMIC DNA]</scope>
    <source>
        <strain evidence="3">IAP13</strain>
    </source>
</reference>
<protein>
    <submittedName>
        <fullName evidence="3">Esterase-like activity of phytase family protein</fullName>
    </submittedName>
</protein>
<dbReference type="Pfam" id="PF13449">
    <property type="entry name" value="Phytase-like"/>
    <property type="match status" value="1"/>
</dbReference>
<proteinExistence type="predicted"/>
<accession>A0AA90SYE1</accession>